<evidence type="ECO:0000256" key="5">
    <source>
        <dbReference type="SAM" id="MobiDB-lite"/>
    </source>
</evidence>
<feature type="compositionally biased region" description="Basic and acidic residues" evidence="5">
    <location>
        <begin position="891"/>
        <end position="900"/>
    </location>
</feature>
<feature type="region of interest" description="Disordered" evidence="5">
    <location>
        <begin position="644"/>
        <end position="668"/>
    </location>
</feature>
<sequence>MILELVDDLAKNEQKYDATANKLDSSADFYHKLCRIVWVMREGVGLFDLAKQVPSANRCVTYWLPSANRCVTYRLPSANRCVTYRLPSANRCVKRFNWLATKLLNEINELLIPVNYYQTILCPPFSEISPQLVSLGSVHFKHWLVVDHTGSADSAKVVRATSSTLVILSVVPTGTSRPKAAPRFGWFYSVQFSRRTTAIEFGNTHYLTGCIAYCIRHYHPTSAIDPTSIVLEVAMNTQIKCQVHREYPLIQYCQTADITVLVQSWVGRQYLCSPEFNAPPAPSGLSLSESLASVVLPGSIGLVAYDFKYLFGETVVTNYINLEGGLLFTGQVSLRCGRRERERGGVRGDMMRNSTLLKWAHNTNSGGNKQTTGKGERLGGEYNRSTNVPTLCFSGQQKLDPSAGCFTEGSHSVSSQATLILLYVVSVTLKPFKFPDTFGNLDGLSITVVNCICPTLAQFLGNTEVDQPKGIEVVKEGIRKLKFNQQLRKAEGNKTPKVELTISIDGVAIQEPKTKRIMHQYPLHRISYCADDKGEKRFFSFIAKEADSERHICFVFVSDKLAEEITLTIGQAFDLAYKRFLETSGKDLEVQRRQMLLQQRLKRLETENGVLRQRLTDIAQIKGTHDVEDYLSRHGIPDLLHVAVSSAPSSPDSHSTHSSKENGTSNLLNLSPTNISSNGFMAQPPPVPPRAFEASKPFGEDDFLSDMIPSSQPTVGTKLEGLLLDELEDDFNPRACEGNSAGVAGIFPASNVAPPPKVSRDFSRRTTSHVQNNGTSSSDPFKDLFGSVPFNPAPPARAAPLVDPLASDPFGMGSFGHAPAMSDPSQQEFENAIGLLDKRILEMKDGFSRGLTFGNEDFSLESLDPLHVLSQTQYEPERYNETEEDDDIEEDVPRLRRHYEGQSLDTPTLNLEEDEKTSDDSETTTTQILTAVLKHSDKTVTDPEDSKEEINYEDQPELILDTKDLEMRETSFESSPEVIRDKKEREIVATPVENRPASWSKTCDGAKAVNKHFSMITSKVDPIKADEACYRSLHDLRCHACVIHTRLPITGRSRFESWSSVPRAKSREPIDRVQKDQRRRGFPDNGMSDLLHQPEDE</sequence>
<evidence type="ECO:0000256" key="2">
    <source>
        <dbReference type="ARBA" id="ARBA00022490"/>
    </source>
</evidence>
<protein>
    <submittedName>
        <fullName evidence="7">(California timema) hypothetical protein</fullName>
    </submittedName>
</protein>
<dbReference type="PANTHER" id="PTHR11232:SF77">
    <property type="entry name" value="GULP PTB DOMAIN CONTAINING ENGULFMENT ADAPTOR 1"/>
    <property type="match status" value="1"/>
</dbReference>
<feature type="compositionally biased region" description="Basic and acidic residues" evidence="5">
    <location>
        <begin position="1065"/>
        <end position="1082"/>
    </location>
</feature>
<feature type="domain" description="PID" evidence="6">
    <location>
        <begin position="457"/>
        <end position="593"/>
    </location>
</feature>
<evidence type="ECO:0000256" key="1">
    <source>
        <dbReference type="ARBA" id="ARBA00004496"/>
    </source>
</evidence>
<dbReference type="InterPro" id="IPR051133">
    <property type="entry name" value="Adapter_Engulfment-Domain"/>
</dbReference>
<dbReference type="PANTHER" id="PTHR11232">
    <property type="entry name" value="PHOSPHOTYROSINE INTERACTION DOMAIN-CONTAINING FAMILY MEMBER"/>
    <property type="match status" value="1"/>
</dbReference>
<evidence type="ECO:0000259" key="6">
    <source>
        <dbReference type="PROSITE" id="PS01179"/>
    </source>
</evidence>
<comment type="similarity">
    <text evidence="4">Belongs to the ced-6 family.</text>
</comment>
<gene>
    <name evidence="7" type="ORF">TCMB3V08_LOCUS1940</name>
</gene>
<evidence type="ECO:0000313" key="7">
    <source>
        <dbReference type="EMBL" id="CAD7569196.1"/>
    </source>
</evidence>
<organism evidence="7">
    <name type="scientific">Timema californicum</name>
    <name type="common">California timema</name>
    <name type="synonym">Walking stick</name>
    <dbReference type="NCBI Taxonomy" id="61474"/>
    <lineage>
        <taxon>Eukaryota</taxon>
        <taxon>Metazoa</taxon>
        <taxon>Ecdysozoa</taxon>
        <taxon>Arthropoda</taxon>
        <taxon>Hexapoda</taxon>
        <taxon>Insecta</taxon>
        <taxon>Pterygota</taxon>
        <taxon>Neoptera</taxon>
        <taxon>Polyneoptera</taxon>
        <taxon>Phasmatodea</taxon>
        <taxon>Timematodea</taxon>
        <taxon>Timematoidea</taxon>
        <taxon>Timematidae</taxon>
        <taxon>Timema</taxon>
    </lineage>
</organism>
<dbReference type="PROSITE" id="PS01179">
    <property type="entry name" value="PID"/>
    <property type="match status" value="1"/>
</dbReference>
<keyword evidence="3" id="KW-0581">Phagocytosis</keyword>
<feature type="compositionally biased region" description="Polar residues" evidence="5">
    <location>
        <begin position="768"/>
        <end position="779"/>
    </location>
</feature>
<dbReference type="FunFam" id="2.30.29.30:FF:000118">
    <property type="entry name" value="GULP PTB domain containing engulfment adaptor 1"/>
    <property type="match status" value="1"/>
</dbReference>
<dbReference type="SUPFAM" id="SSF50729">
    <property type="entry name" value="PH domain-like"/>
    <property type="match status" value="1"/>
</dbReference>
<dbReference type="Gene3D" id="2.30.29.30">
    <property type="entry name" value="Pleckstrin-homology domain (PH domain)/Phosphotyrosine-binding domain (PTB)"/>
    <property type="match status" value="1"/>
</dbReference>
<proteinExistence type="inferred from homology"/>
<feature type="region of interest" description="Disordered" evidence="5">
    <location>
        <begin position="1058"/>
        <end position="1097"/>
    </location>
</feature>
<accession>A0A7R9P4D6</accession>
<comment type="subcellular location">
    <subcellularLocation>
        <location evidence="1">Cytoplasm</location>
    </subcellularLocation>
</comment>
<dbReference type="GO" id="GO:0043277">
    <property type="term" value="P:apoptotic cell clearance"/>
    <property type="evidence" value="ECO:0007669"/>
    <property type="project" value="UniProtKB-ARBA"/>
</dbReference>
<dbReference type="EMBL" id="OE179578">
    <property type="protein sequence ID" value="CAD7569196.1"/>
    <property type="molecule type" value="Genomic_DNA"/>
</dbReference>
<dbReference type="SMART" id="SM00462">
    <property type="entry name" value="PTB"/>
    <property type="match status" value="1"/>
</dbReference>
<dbReference type="CDD" id="cd01273">
    <property type="entry name" value="PTB_CED-6"/>
    <property type="match status" value="1"/>
</dbReference>
<feature type="compositionally biased region" description="Low complexity" evidence="5">
    <location>
        <begin position="644"/>
        <end position="653"/>
    </location>
</feature>
<evidence type="ECO:0000256" key="4">
    <source>
        <dbReference type="ARBA" id="ARBA00060944"/>
    </source>
</evidence>
<dbReference type="InterPro" id="IPR011993">
    <property type="entry name" value="PH-like_dom_sf"/>
</dbReference>
<name>A0A7R9P4D6_TIMCA</name>
<feature type="compositionally biased region" description="Acidic residues" evidence="5">
    <location>
        <begin position="911"/>
        <end position="922"/>
    </location>
</feature>
<dbReference type="Pfam" id="PF00640">
    <property type="entry name" value="PID"/>
    <property type="match status" value="1"/>
</dbReference>
<evidence type="ECO:0000256" key="3">
    <source>
        <dbReference type="ARBA" id="ARBA00022907"/>
    </source>
</evidence>
<dbReference type="AlphaFoldDB" id="A0A7R9P4D6"/>
<reference evidence="7" key="1">
    <citation type="submission" date="2020-11" db="EMBL/GenBank/DDBJ databases">
        <authorList>
            <person name="Tran Van P."/>
        </authorList>
    </citation>
    <scope>NUCLEOTIDE SEQUENCE</scope>
</reference>
<keyword evidence="2" id="KW-0963">Cytoplasm</keyword>
<feature type="region of interest" description="Disordered" evidence="5">
    <location>
        <begin position="869"/>
        <end position="924"/>
    </location>
</feature>
<dbReference type="GO" id="GO:0005737">
    <property type="term" value="C:cytoplasm"/>
    <property type="evidence" value="ECO:0007669"/>
    <property type="project" value="UniProtKB-SubCell"/>
</dbReference>
<feature type="region of interest" description="Disordered" evidence="5">
    <location>
        <begin position="755"/>
        <end position="781"/>
    </location>
</feature>
<dbReference type="InterPro" id="IPR006020">
    <property type="entry name" value="PTB/PI_dom"/>
</dbReference>